<organism evidence="2 3">
    <name type="scientific">Ectopseudomonas mendocina</name>
    <name type="common">Pseudomonas mendocina</name>
    <dbReference type="NCBI Taxonomy" id="300"/>
    <lineage>
        <taxon>Bacteria</taxon>
        <taxon>Pseudomonadati</taxon>
        <taxon>Pseudomonadota</taxon>
        <taxon>Gammaproteobacteria</taxon>
        <taxon>Pseudomonadales</taxon>
        <taxon>Pseudomonadaceae</taxon>
        <taxon>Ectopseudomonas</taxon>
    </lineage>
</organism>
<evidence type="ECO:0000259" key="1">
    <source>
        <dbReference type="Pfam" id="PF20613"/>
    </source>
</evidence>
<dbReference type="InterPro" id="IPR046748">
    <property type="entry name" value="HipA_2"/>
</dbReference>
<gene>
    <name evidence="2" type="ORF">EQ836_25010</name>
</gene>
<dbReference type="RefSeq" id="WP_143503251.1">
    <property type="nucleotide sequence ID" value="NZ_SCFV01000019.1"/>
</dbReference>
<dbReference type="EMBL" id="SCFV01000019">
    <property type="protein sequence ID" value="TRO10729.1"/>
    <property type="molecule type" value="Genomic_DNA"/>
</dbReference>
<name>A0ABD7RMT5_ECTME</name>
<evidence type="ECO:0000313" key="2">
    <source>
        <dbReference type="EMBL" id="TRO10729.1"/>
    </source>
</evidence>
<evidence type="ECO:0000313" key="3">
    <source>
        <dbReference type="Proteomes" id="UP000317327"/>
    </source>
</evidence>
<dbReference type="Proteomes" id="UP000317327">
    <property type="component" value="Unassembled WGS sequence"/>
</dbReference>
<proteinExistence type="predicted"/>
<sequence length="319" mass="35965">MASGLYLFMLREKLGWLIAKQPVEESCRLSTDRRTGAASHLKAPSLKRIEPVLEAEVITWLGRESEGRDGETFKVELLDQNDRTETGYVKLTSDPRKVIAELAAAQVGRALDLRIPRPYMALLDTNKIPGDFDSKFARKGHMLCFASRQAGQLSYSLERALRQPTSEQSVAIEKSFDLDGTIAFDELIANADRNQGNIIYAPDSKQVWLIDHGRALTGEYWAAWGLDDPAIDVGNELAEKHRRDWDEARRRKVLATAQKLVTNCAALCLDDLDKEGHYAKIDSETDRRQIAAFLKDRIQHTVPLLCKRLQIAQLPLQQP</sequence>
<protein>
    <recommendedName>
        <fullName evidence="1">HipA-like kinase domain-containing protein</fullName>
    </recommendedName>
</protein>
<comment type="caution">
    <text evidence="2">The sequence shown here is derived from an EMBL/GenBank/DDBJ whole genome shotgun (WGS) entry which is preliminary data.</text>
</comment>
<reference evidence="2 3" key="1">
    <citation type="submission" date="2019-01" db="EMBL/GenBank/DDBJ databases">
        <title>Whole genome shotgun sequencing of Pseudomonas spp. isolated by its ability to degrade furfural.</title>
        <authorList>
            <person name="Donoso R."/>
            <person name="Farkas C."/>
            <person name="Villegas P."/>
            <person name="Gonzales-Toro F."/>
            <person name="Guajardo-Parra M."/>
            <person name="Araya-Nail M."/>
            <person name="Morgante V."/>
            <person name="Perez-Pantoja D."/>
        </authorList>
    </citation>
    <scope>NUCLEOTIDE SEQUENCE [LARGE SCALE GENOMIC DNA]</scope>
    <source>
        <strain evidence="2 3">VN231</strain>
    </source>
</reference>
<dbReference type="AlphaFoldDB" id="A0ABD7RMT5"/>
<accession>A0ABD7RMT5</accession>
<dbReference type="Pfam" id="PF20613">
    <property type="entry name" value="HipA_2"/>
    <property type="match status" value="1"/>
</dbReference>
<feature type="domain" description="HipA-like kinase" evidence="1">
    <location>
        <begin position="89"/>
        <end position="219"/>
    </location>
</feature>